<dbReference type="AlphaFoldDB" id="A0A6N9UTE2"/>
<comment type="caution">
    <text evidence="4">The sequence shown here is derived from an EMBL/GenBank/DDBJ whole genome shotgun (WGS) entry which is preliminary data.</text>
</comment>
<protein>
    <recommendedName>
        <fullName evidence="3">Beta-hexosaminidase bacterial type N-terminal domain-containing protein</fullName>
    </recommendedName>
</protein>
<dbReference type="GO" id="GO:0016798">
    <property type="term" value="F:hydrolase activity, acting on glycosyl bonds"/>
    <property type="evidence" value="ECO:0007669"/>
    <property type="project" value="UniProtKB-KW"/>
</dbReference>
<dbReference type="EMBL" id="JAAGMB010000541">
    <property type="protein sequence ID" value="NEB19573.1"/>
    <property type="molecule type" value="Genomic_DNA"/>
</dbReference>
<dbReference type="Gene3D" id="3.30.379.10">
    <property type="entry name" value="Chitobiase/beta-hexosaminidase domain 2-like"/>
    <property type="match status" value="1"/>
</dbReference>
<dbReference type="Pfam" id="PF02838">
    <property type="entry name" value="Glyco_hydro_20b"/>
    <property type="match status" value="1"/>
</dbReference>
<feature type="domain" description="Beta-hexosaminidase bacterial type N-terminal" evidence="3">
    <location>
        <begin position="29"/>
        <end position="114"/>
    </location>
</feature>
<evidence type="ECO:0000256" key="2">
    <source>
        <dbReference type="ARBA" id="ARBA00023295"/>
    </source>
</evidence>
<proteinExistence type="predicted"/>
<gene>
    <name evidence="4" type="ORF">G3I46_24265</name>
</gene>
<dbReference type="GO" id="GO:0005975">
    <property type="term" value="P:carbohydrate metabolic process"/>
    <property type="evidence" value="ECO:0007669"/>
    <property type="project" value="UniProtKB-ARBA"/>
</dbReference>
<organism evidence="4 5">
    <name type="scientific">Streptomyces coelicoflavus</name>
    <dbReference type="NCBI Taxonomy" id="285562"/>
    <lineage>
        <taxon>Bacteria</taxon>
        <taxon>Bacillati</taxon>
        <taxon>Actinomycetota</taxon>
        <taxon>Actinomycetes</taxon>
        <taxon>Kitasatosporales</taxon>
        <taxon>Streptomycetaceae</taxon>
        <taxon>Streptomyces</taxon>
    </lineage>
</organism>
<keyword evidence="5" id="KW-1185">Reference proteome</keyword>
<sequence>MLGLAATPLPVSPAVAQSPQEASAAAAAPQVLPALRDWQAAPGEFRLGRHARIVLDDADRRTRADARRFADEPRGVTGRTPVVLSAGGGYEGPGDIMLRQDTSGQWNPGTEGYSWSPVTGSPSPVPPPGVSSTAPAPSCNCCARTARRPPVLPACRSPTRRSARATSALRTRRSITVEAAAPDARPAASRRGVRAWQMRLRQIGRSPPQDLVQLGLRAAGERVPITEIVACYVRTVREWLEFIDDAAC</sequence>
<name>A0A6N9UTE2_9ACTN</name>
<evidence type="ECO:0000256" key="1">
    <source>
        <dbReference type="ARBA" id="ARBA00022801"/>
    </source>
</evidence>
<dbReference type="InterPro" id="IPR015882">
    <property type="entry name" value="HEX_bac_N"/>
</dbReference>
<accession>A0A6N9UTE2</accession>
<dbReference type="SUPFAM" id="SSF55545">
    <property type="entry name" value="beta-N-acetylhexosaminidase-like domain"/>
    <property type="match status" value="1"/>
</dbReference>
<keyword evidence="1" id="KW-0378">Hydrolase</keyword>
<keyword evidence="2" id="KW-0326">Glycosidase</keyword>
<dbReference type="InterPro" id="IPR029018">
    <property type="entry name" value="Hex-like_dom2"/>
</dbReference>
<evidence type="ECO:0000313" key="5">
    <source>
        <dbReference type="Proteomes" id="UP000469545"/>
    </source>
</evidence>
<reference evidence="4 5" key="1">
    <citation type="submission" date="2020-01" db="EMBL/GenBank/DDBJ databases">
        <title>Insect and environment-associated Actinomycetes.</title>
        <authorList>
            <person name="Currrie C."/>
            <person name="Chevrette M."/>
            <person name="Carlson C."/>
            <person name="Stubbendieck R."/>
            <person name="Wendt-Pienkowski E."/>
        </authorList>
    </citation>
    <scope>NUCLEOTIDE SEQUENCE [LARGE SCALE GENOMIC DNA]</scope>
    <source>
        <strain evidence="4 5">SID14172</strain>
    </source>
</reference>
<dbReference type="Proteomes" id="UP000469545">
    <property type="component" value="Unassembled WGS sequence"/>
</dbReference>
<evidence type="ECO:0000259" key="3">
    <source>
        <dbReference type="Pfam" id="PF02838"/>
    </source>
</evidence>
<evidence type="ECO:0000313" key="4">
    <source>
        <dbReference type="EMBL" id="NEB19573.1"/>
    </source>
</evidence>